<evidence type="ECO:0000256" key="12">
    <source>
        <dbReference type="ARBA" id="ARBA00031671"/>
    </source>
</evidence>
<sequence>MDPLIEKRITQLNNVSEHDGECVMYWMQSSQRVSDNPALELAVERANTLDQPLMVFYSIDPSIPLANERNFTFMLEGLKDVANGLETIGATFCIRHGSSMENAAEVSMECDASLVVTDESHLNHGRDRRDAAAQMLKVPLYQVDSNVIVPVREIPGEQYAAYTIRPKLMDLLEKYLRPAKKVDLKNHKEVEVSSDTDNIDISRTMKKLGIEKVPPSPLYHGGEVQAWLTLQKFIDDKLDIFAEERNHPEKESTSNMSPYLRFGQISPVSMVYEVKNSGGDKEGIKAFIEEAFVRRELAENFTFYDRKYRTFESLPDWARETIEDHRKDKREYDYSLEELESSKTHDEIWNACQFEMVRTGKMAGYMRMLWGKCIIEWTKTPEKALECMLYLNDKYEIDGRCPNSYAGIMWCFGKHDRAFKERPVIGKLRYMTTDGARRKFDMDEYIKKTGYKEYAEAYA</sequence>
<evidence type="ECO:0000259" key="15">
    <source>
        <dbReference type="PROSITE" id="PS51645"/>
    </source>
</evidence>
<keyword evidence="6" id="KW-0227">DNA damage</keyword>
<dbReference type="EMBL" id="PGCK01000003">
    <property type="protein sequence ID" value="MCD1294311.1"/>
    <property type="molecule type" value="Genomic_DNA"/>
</dbReference>
<keyword evidence="17" id="KW-1185">Reference proteome</keyword>
<evidence type="ECO:0000256" key="10">
    <source>
        <dbReference type="ARBA" id="ARBA00023204"/>
    </source>
</evidence>
<evidence type="ECO:0000256" key="8">
    <source>
        <dbReference type="ARBA" id="ARBA00022991"/>
    </source>
</evidence>
<evidence type="ECO:0000256" key="2">
    <source>
        <dbReference type="ARBA" id="ARBA00006409"/>
    </source>
</evidence>
<dbReference type="InterPro" id="IPR014729">
    <property type="entry name" value="Rossmann-like_a/b/a_fold"/>
</dbReference>
<comment type="catalytic activity">
    <reaction evidence="13">
        <text>cyclobutadipyrimidine (in DNA) = 2 pyrimidine residues (in DNA).</text>
        <dbReference type="EC" id="4.1.99.3"/>
    </reaction>
</comment>
<accession>A0AAP2W6N9</accession>
<dbReference type="FunFam" id="1.10.579.10:FF:000002">
    <property type="entry name" value="Deoxyribodipyrimidine photolyase"/>
    <property type="match status" value="1"/>
</dbReference>
<dbReference type="SUPFAM" id="SSF52425">
    <property type="entry name" value="Cryptochrome/photolyase, N-terminal domain"/>
    <property type="match status" value="1"/>
</dbReference>
<dbReference type="EC" id="4.1.99.3" evidence="3"/>
<evidence type="ECO:0000256" key="9">
    <source>
        <dbReference type="ARBA" id="ARBA00023125"/>
    </source>
</evidence>
<dbReference type="Gene3D" id="1.25.40.80">
    <property type="match status" value="1"/>
</dbReference>
<evidence type="ECO:0000313" key="16">
    <source>
        <dbReference type="EMBL" id="MCD1294311.1"/>
    </source>
</evidence>
<comment type="cofactor">
    <cofactor evidence="14">
        <name>coenzyme F420-(gamma-Glu)n</name>
        <dbReference type="ChEBI" id="CHEBI:133980"/>
    </cofactor>
</comment>
<keyword evidence="7" id="KW-0274">FAD</keyword>
<evidence type="ECO:0000256" key="4">
    <source>
        <dbReference type="ARBA" id="ARBA00014046"/>
    </source>
</evidence>
<organism evidence="16 17">
    <name type="scientific">Methanooceanicella nereidis</name>
    <dbReference type="NCBI Taxonomy" id="2052831"/>
    <lineage>
        <taxon>Archaea</taxon>
        <taxon>Methanobacteriati</taxon>
        <taxon>Methanobacteriota</taxon>
        <taxon>Stenosarchaea group</taxon>
        <taxon>Methanomicrobia</taxon>
        <taxon>Methanocellales</taxon>
        <taxon>Methanocellaceae</taxon>
        <taxon>Methanooceanicella</taxon>
    </lineage>
</organism>
<dbReference type="Proteomes" id="UP001320159">
    <property type="component" value="Unassembled WGS sequence"/>
</dbReference>
<keyword evidence="8" id="KW-0157">Chromophore</keyword>
<keyword evidence="9" id="KW-0238">DNA-binding</keyword>
<evidence type="ECO:0000256" key="11">
    <source>
        <dbReference type="ARBA" id="ARBA00023239"/>
    </source>
</evidence>
<dbReference type="InterPro" id="IPR036134">
    <property type="entry name" value="Crypto/Photolyase_FAD-like_sf"/>
</dbReference>
<dbReference type="Pfam" id="PF00875">
    <property type="entry name" value="DNA_photolyase"/>
    <property type="match status" value="1"/>
</dbReference>
<dbReference type="InterPro" id="IPR036155">
    <property type="entry name" value="Crypto/Photolyase_N_sf"/>
</dbReference>
<evidence type="ECO:0000256" key="3">
    <source>
        <dbReference type="ARBA" id="ARBA00013149"/>
    </source>
</evidence>
<comment type="similarity">
    <text evidence="2">Belongs to the DNA photolyase class-2 family.</text>
</comment>
<protein>
    <recommendedName>
        <fullName evidence="4">Deoxyribodipyrimidine photo-lyase</fullName>
        <ecNumber evidence="3">4.1.99.3</ecNumber>
    </recommendedName>
    <alternativeName>
        <fullName evidence="12">DNA photolyase</fullName>
    </alternativeName>
</protein>
<gene>
    <name evidence="16" type="ORF">CUJ83_04775</name>
</gene>
<evidence type="ECO:0000256" key="5">
    <source>
        <dbReference type="ARBA" id="ARBA00022630"/>
    </source>
</evidence>
<dbReference type="GO" id="GO:0003904">
    <property type="term" value="F:deoxyribodipyrimidine photo-lyase activity"/>
    <property type="evidence" value="ECO:0007669"/>
    <property type="project" value="UniProtKB-EC"/>
</dbReference>
<evidence type="ECO:0000256" key="6">
    <source>
        <dbReference type="ARBA" id="ARBA00022763"/>
    </source>
</evidence>
<dbReference type="InterPro" id="IPR006050">
    <property type="entry name" value="DNA_photolyase_N"/>
</dbReference>
<keyword evidence="10" id="KW-0234">DNA repair</keyword>
<name>A0AAP2W6N9_9EURY</name>
<dbReference type="PROSITE" id="PS51645">
    <property type="entry name" value="PHR_CRY_ALPHA_BETA"/>
    <property type="match status" value="1"/>
</dbReference>
<proteinExistence type="inferred from homology"/>
<evidence type="ECO:0000313" key="17">
    <source>
        <dbReference type="Proteomes" id="UP001320159"/>
    </source>
</evidence>
<comment type="cofactor">
    <cofactor evidence="1">
        <name>FAD</name>
        <dbReference type="ChEBI" id="CHEBI:57692"/>
    </cofactor>
</comment>
<dbReference type="PANTHER" id="PTHR10211">
    <property type="entry name" value="DEOXYRIBODIPYRIMIDINE PHOTOLYASE"/>
    <property type="match status" value="1"/>
</dbReference>
<evidence type="ECO:0000256" key="7">
    <source>
        <dbReference type="ARBA" id="ARBA00022827"/>
    </source>
</evidence>
<dbReference type="Gene3D" id="1.10.579.10">
    <property type="entry name" value="DNA Cyclobutane Dipyrimidine Photolyase, subunit A, domain 3"/>
    <property type="match status" value="1"/>
</dbReference>
<dbReference type="RefSeq" id="WP_230741140.1">
    <property type="nucleotide sequence ID" value="NZ_PGCK01000003.1"/>
</dbReference>
<dbReference type="Gene3D" id="3.40.50.620">
    <property type="entry name" value="HUPs"/>
    <property type="match status" value="1"/>
</dbReference>
<dbReference type="PANTHER" id="PTHR10211:SF0">
    <property type="entry name" value="DEOXYRIBODIPYRIMIDINE PHOTO-LYASE"/>
    <property type="match status" value="1"/>
</dbReference>
<evidence type="ECO:0000256" key="13">
    <source>
        <dbReference type="ARBA" id="ARBA00033999"/>
    </source>
</evidence>
<keyword evidence="11" id="KW-0456">Lyase</keyword>
<feature type="domain" description="Photolyase/cryptochrome alpha/beta" evidence="15">
    <location>
        <begin position="21"/>
        <end position="151"/>
    </location>
</feature>
<dbReference type="GO" id="GO:0003677">
    <property type="term" value="F:DNA binding"/>
    <property type="evidence" value="ECO:0007669"/>
    <property type="project" value="UniProtKB-KW"/>
</dbReference>
<evidence type="ECO:0000256" key="1">
    <source>
        <dbReference type="ARBA" id="ARBA00001974"/>
    </source>
</evidence>
<evidence type="ECO:0000256" key="14">
    <source>
        <dbReference type="ARBA" id="ARBA00053026"/>
    </source>
</evidence>
<dbReference type="SUPFAM" id="SSF48173">
    <property type="entry name" value="Cryptochrome/photolyase FAD-binding domain"/>
    <property type="match status" value="1"/>
</dbReference>
<dbReference type="GO" id="GO:0000719">
    <property type="term" value="P:photoreactive repair"/>
    <property type="evidence" value="ECO:0007669"/>
    <property type="project" value="TreeGrafter"/>
</dbReference>
<comment type="caution">
    <text evidence="16">The sequence shown here is derived from an EMBL/GenBank/DDBJ whole genome shotgun (WGS) entry which is preliminary data.</text>
</comment>
<reference evidence="16 17" key="1">
    <citation type="submission" date="2017-11" db="EMBL/GenBank/DDBJ databases">
        <title>Isolation and Characterization of Family Methanocellaceae Species from Potential Methane Hydrate Area Offshore Southwestern Taiwan.</title>
        <authorList>
            <person name="Zhang W.-L."/>
            <person name="Chen W.-C."/>
            <person name="Lai M.-C."/>
            <person name="Chen S.-C."/>
        </authorList>
    </citation>
    <scope>NUCLEOTIDE SEQUENCE [LARGE SCALE GENOMIC DNA]</scope>
    <source>
        <strain evidence="16 17">CWC-04</strain>
    </source>
</reference>
<dbReference type="AlphaFoldDB" id="A0AAP2W6N9"/>
<keyword evidence="5" id="KW-0285">Flavoprotein</keyword>
<dbReference type="InterPro" id="IPR052219">
    <property type="entry name" value="Photolyase_Class-2"/>
</dbReference>